<comment type="caution">
    <text evidence="1">The sequence shown here is derived from an EMBL/GenBank/DDBJ whole genome shotgun (WGS) entry which is preliminary data.</text>
</comment>
<sequence length="248" mass="28894">MQDITFRFKWLDIHTQDPGKLKDLFILLHVEAEDILRMLNIHDIDTLHYEVYYLAKYVEKEYLFKLLWCIDHEVELTQTFIGWNNKFMKNQQIDRISIELVHAQMMINQYVKDQHILEEKIIALEGRDVVPPGSRNQASLGHLTETVELFRRDPRSPACETPSNFTESIKAIETLNPMVEICWGEAAVGLGLGQVKLERPLEVRQRTFELLLLPPEAGREPTNSFRFLLKRAENPDLLANDPPTKNTD</sequence>
<evidence type="ECO:0000313" key="1">
    <source>
        <dbReference type="EMBL" id="KAH0451908.1"/>
    </source>
</evidence>
<keyword evidence="2" id="KW-1185">Reference proteome</keyword>
<protein>
    <submittedName>
        <fullName evidence="1">Uncharacterized protein</fullName>
    </submittedName>
</protein>
<dbReference type="AlphaFoldDB" id="A0AAV7G9A6"/>
<proteinExistence type="predicted"/>
<evidence type="ECO:0000313" key="2">
    <source>
        <dbReference type="Proteomes" id="UP000775213"/>
    </source>
</evidence>
<organism evidence="1 2">
    <name type="scientific">Dendrobium chrysotoxum</name>
    <name type="common">Orchid</name>
    <dbReference type="NCBI Taxonomy" id="161865"/>
    <lineage>
        <taxon>Eukaryota</taxon>
        <taxon>Viridiplantae</taxon>
        <taxon>Streptophyta</taxon>
        <taxon>Embryophyta</taxon>
        <taxon>Tracheophyta</taxon>
        <taxon>Spermatophyta</taxon>
        <taxon>Magnoliopsida</taxon>
        <taxon>Liliopsida</taxon>
        <taxon>Asparagales</taxon>
        <taxon>Orchidaceae</taxon>
        <taxon>Epidendroideae</taxon>
        <taxon>Malaxideae</taxon>
        <taxon>Dendrobiinae</taxon>
        <taxon>Dendrobium</taxon>
    </lineage>
</organism>
<gene>
    <name evidence="1" type="ORF">IEQ34_019207</name>
</gene>
<dbReference type="EMBL" id="JAGFBR010000017">
    <property type="protein sequence ID" value="KAH0451908.1"/>
    <property type="molecule type" value="Genomic_DNA"/>
</dbReference>
<name>A0AAV7G9A6_DENCH</name>
<reference evidence="1 2" key="1">
    <citation type="journal article" date="2021" name="Hortic Res">
        <title>Chromosome-scale assembly of the Dendrobium chrysotoxum genome enhances the understanding of orchid evolution.</title>
        <authorList>
            <person name="Zhang Y."/>
            <person name="Zhang G.Q."/>
            <person name="Zhang D."/>
            <person name="Liu X.D."/>
            <person name="Xu X.Y."/>
            <person name="Sun W.H."/>
            <person name="Yu X."/>
            <person name="Zhu X."/>
            <person name="Wang Z.W."/>
            <person name="Zhao X."/>
            <person name="Zhong W.Y."/>
            <person name="Chen H."/>
            <person name="Yin W.L."/>
            <person name="Huang T."/>
            <person name="Niu S.C."/>
            <person name="Liu Z.J."/>
        </authorList>
    </citation>
    <scope>NUCLEOTIDE SEQUENCE [LARGE SCALE GENOMIC DNA]</scope>
    <source>
        <strain evidence="1">Lindl</strain>
    </source>
</reference>
<accession>A0AAV7G9A6</accession>
<dbReference type="Proteomes" id="UP000775213">
    <property type="component" value="Unassembled WGS sequence"/>
</dbReference>